<comment type="caution">
    <text evidence="2">The sequence shown here is derived from an EMBL/GenBank/DDBJ whole genome shotgun (WGS) entry which is preliminary data.</text>
</comment>
<accession>A0ABQ4D0E7</accession>
<evidence type="ECO:0000313" key="3">
    <source>
        <dbReference type="Proteomes" id="UP000604117"/>
    </source>
</evidence>
<keyword evidence="3" id="KW-1185">Reference proteome</keyword>
<name>A0ABQ4D0E7_9ACTN</name>
<dbReference type="PANTHER" id="PTHR33627:SF1">
    <property type="entry name" value="TRANSPOSASE"/>
    <property type="match status" value="1"/>
</dbReference>
<protein>
    <recommendedName>
        <fullName evidence="1">Transposase IS701-like DDE domain-containing protein</fullName>
    </recommendedName>
</protein>
<proteinExistence type="predicted"/>
<evidence type="ECO:0000313" key="2">
    <source>
        <dbReference type="EMBL" id="GIF76990.1"/>
    </source>
</evidence>
<organism evidence="2 3">
    <name type="scientific">Asanoa siamensis</name>
    <dbReference type="NCBI Taxonomy" id="926357"/>
    <lineage>
        <taxon>Bacteria</taxon>
        <taxon>Bacillati</taxon>
        <taxon>Actinomycetota</taxon>
        <taxon>Actinomycetes</taxon>
        <taxon>Micromonosporales</taxon>
        <taxon>Micromonosporaceae</taxon>
        <taxon>Asanoa</taxon>
    </lineage>
</organism>
<dbReference type="Pfam" id="PF13546">
    <property type="entry name" value="DDE_5"/>
    <property type="match status" value="1"/>
</dbReference>
<feature type="domain" description="Transposase IS701-like DDE" evidence="1">
    <location>
        <begin position="10"/>
        <end position="99"/>
    </location>
</feature>
<sequence length="105" mass="11505">MTRSGWQDRAGDYLRCVMLDGRGKSIQPMAARLARPHEQALNHVTNRPWAAPAVRERLAVRMDKAISPAAWALDDTRWLNCGTTSVGVARQYTGTAGKSPTARSA</sequence>
<gene>
    <name evidence="2" type="ORF">Asi02nite_65080</name>
</gene>
<dbReference type="InterPro" id="IPR038721">
    <property type="entry name" value="IS701-like_DDE_dom"/>
</dbReference>
<dbReference type="Proteomes" id="UP000604117">
    <property type="component" value="Unassembled WGS sequence"/>
</dbReference>
<dbReference type="InterPro" id="IPR039365">
    <property type="entry name" value="IS701-like"/>
</dbReference>
<dbReference type="EMBL" id="BONE01000075">
    <property type="protein sequence ID" value="GIF76990.1"/>
    <property type="molecule type" value="Genomic_DNA"/>
</dbReference>
<reference evidence="2 3" key="1">
    <citation type="submission" date="2021-01" db="EMBL/GenBank/DDBJ databases">
        <title>Whole genome shotgun sequence of Asanoa siamensis NBRC 107932.</title>
        <authorList>
            <person name="Komaki H."/>
            <person name="Tamura T."/>
        </authorList>
    </citation>
    <scope>NUCLEOTIDE SEQUENCE [LARGE SCALE GENOMIC DNA]</scope>
    <source>
        <strain evidence="2 3">NBRC 107932</strain>
    </source>
</reference>
<dbReference type="PANTHER" id="PTHR33627">
    <property type="entry name" value="TRANSPOSASE"/>
    <property type="match status" value="1"/>
</dbReference>
<evidence type="ECO:0000259" key="1">
    <source>
        <dbReference type="Pfam" id="PF13546"/>
    </source>
</evidence>